<sequence>MDEPIIRFWSYYEGDDSLLHLVLAGRKRALVSRLYNQRPGSFDPHQAQLGQILLAQDSQGRPRARLQVTDRYELTFATIPEKLWRAEACRDAEHLRVILRHSWPDDFLSPDFPLLAMHFELVEVLPLANANAGH</sequence>
<dbReference type="Proteomes" id="UP001589628">
    <property type="component" value="Unassembled WGS sequence"/>
</dbReference>
<comment type="caution">
    <text evidence="2">The sequence shown here is derived from an EMBL/GenBank/DDBJ whole genome shotgun (WGS) entry which is preliminary data.</text>
</comment>
<dbReference type="Gene3D" id="3.10.400.10">
    <property type="entry name" value="Sulfate adenylyltransferase"/>
    <property type="match status" value="1"/>
</dbReference>
<accession>A0ABV5Z8C4</accession>
<organism evidence="2 3">
    <name type="scientific">Balneatrix alpica</name>
    <dbReference type="NCBI Taxonomy" id="75684"/>
    <lineage>
        <taxon>Bacteria</taxon>
        <taxon>Pseudomonadati</taxon>
        <taxon>Pseudomonadota</taxon>
        <taxon>Gammaproteobacteria</taxon>
        <taxon>Oceanospirillales</taxon>
        <taxon>Balneatrichaceae</taxon>
        <taxon>Balneatrix</taxon>
    </lineage>
</organism>
<keyword evidence="3" id="KW-1185">Reference proteome</keyword>
<reference evidence="2 3" key="1">
    <citation type="submission" date="2024-09" db="EMBL/GenBank/DDBJ databases">
        <authorList>
            <person name="Sun Q."/>
            <person name="Mori K."/>
        </authorList>
    </citation>
    <scope>NUCLEOTIDE SEQUENCE [LARGE SCALE GENOMIC DNA]</scope>
    <source>
        <strain evidence="2 3">ATCC 51285</strain>
    </source>
</reference>
<evidence type="ECO:0000259" key="1">
    <source>
        <dbReference type="Pfam" id="PF04266"/>
    </source>
</evidence>
<dbReference type="SUPFAM" id="SSF88697">
    <property type="entry name" value="PUA domain-like"/>
    <property type="match status" value="1"/>
</dbReference>
<dbReference type="InterPro" id="IPR007374">
    <property type="entry name" value="ASCH_domain"/>
</dbReference>
<evidence type="ECO:0000313" key="3">
    <source>
        <dbReference type="Proteomes" id="UP001589628"/>
    </source>
</evidence>
<dbReference type="Pfam" id="PF04266">
    <property type="entry name" value="ASCH"/>
    <property type="match status" value="1"/>
</dbReference>
<gene>
    <name evidence="2" type="ORF">ACFFLH_03810</name>
</gene>
<feature type="domain" description="ASCH" evidence="1">
    <location>
        <begin position="16"/>
        <end position="123"/>
    </location>
</feature>
<protein>
    <submittedName>
        <fullName evidence="2">ASCH domain-containing protein</fullName>
    </submittedName>
</protein>
<evidence type="ECO:0000313" key="2">
    <source>
        <dbReference type="EMBL" id="MFB9885532.1"/>
    </source>
</evidence>
<name>A0ABV5Z8C4_9GAMM</name>
<dbReference type="EMBL" id="JBHLZN010000001">
    <property type="protein sequence ID" value="MFB9885532.1"/>
    <property type="molecule type" value="Genomic_DNA"/>
</dbReference>
<proteinExistence type="predicted"/>
<dbReference type="RefSeq" id="WP_027313625.1">
    <property type="nucleotide sequence ID" value="NZ_JAUESS010000017.1"/>
</dbReference>
<dbReference type="InterPro" id="IPR015947">
    <property type="entry name" value="PUA-like_sf"/>
</dbReference>